<reference evidence="3" key="1">
    <citation type="submission" date="2019-04" db="EMBL/GenBank/DDBJ databases">
        <title>Nocardioides xinjiangensis sp. nov.</title>
        <authorList>
            <person name="Liu S."/>
        </authorList>
    </citation>
    <scope>NUCLEOTIDE SEQUENCE [LARGE SCALE GENOMIC DNA]</scope>
    <source>
        <strain evidence="3">18</strain>
    </source>
</reference>
<reference evidence="2 3" key="2">
    <citation type="submission" date="2019-05" db="EMBL/GenBank/DDBJ databases">
        <title>Glycomyces buryatensis sp. nov.</title>
        <authorList>
            <person name="Nikitina E."/>
        </authorList>
    </citation>
    <scope>NUCLEOTIDE SEQUENCE [LARGE SCALE GENOMIC DNA]</scope>
    <source>
        <strain evidence="2 3">18</strain>
    </source>
</reference>
<dbReference type="Proteomes" id="UP000308760">
    <property type="component" value="Unassembled WGS sequence"/>
</dbReference>
<sequence length="709" mass="79332">MTSVPTLPSPLGGTPVQDRFAKQLSNALLSEFNGKIFLDDTQRSDRDQQFHTRALSAMVVRYLTDCPAKRAADFVTDGADDHDIDAVAYDERQNKIWFIQTKWSKDGRAKLREKDVKTFTVGMGYMLKGEFQRFNQRFRPHEVAIESLLDNDPQVCFVFALATPDDLHTRHRAILDECAAEVGKWYRKSASIEILTLDKLVKIARAGMGEPPIDLEVRFAQVQSDDVPHRVFFGTVTAEEVARWYREFGERLFRRNIRGALGRTSVNEAIRTTLIESPEHFWDYNNGITMVARSGSVGLTRSGNLKDVAIVNGAQTVSSIADTVKEYPQAGNAKVLVKISVTGETGDDLIREITGAANTQNRVEIRDLASLYGQQDDLKMEFKARLGLEYTTRHTEAAPDEKDGCTSEEALIALACGHADHRYTVQAKTLPDVLWDRSGNGAYRNLFRSGITADEVWRHVRLMRSVKGGIATARKKFQGRAAQIADHGDLFTVHLIARQLTDRLYADDWDDAVLPEAAASSGSTLKRVVAAVDGHFKTHPSSLFKDEQKTREIEAFVAAQIDASATVPPLPDDYVKGRAARRSRTPNLVPLIAKQRAIEDGTLLEFRPITREQRQLFGRWNTENPSRSRATWVNAGGGQLRWEVDGKTYAASRLALELINSLGDKRYKSVRGPECWHIPGLGSLKDIGMRLREGLEDPEEDEESETGLF</sequence>
<dbReference type="Pfam" id="PF10592">
    <property type="entry name" value="AIPR"/>
    <property type="match status" value="1"/>
</dbReference>
<keyword evidence="3" id="KW-1185">Reference proteome</keyword>
<protein>
    <recommendedName>
        <fullName evidence="1">Abortive phage infection protein C-terminal domain-containing protein</fullName>
    </recommendedName>
</protein>
<evidence type="ECO:0000313" key="2">
    <source>
        <dbReference type="EMBL" id="THV43014.1"/>
    </source>
</evidence>
<dbReference type="InterPro" id="IPR018891">
    <property type="entry name" value="AIPR_C"/>
</dbReference>
<gene>
    <name evidence="2" type="ORF">FAB82_03405</name>
</gene>
<comment type="caution">
    <text evidence="2">The sequence shown here is derived from an EMBL/GenBank/DDBJ whole genome shotgun (WGS) entry which is preliminary data.</text>
</comment>
<dbReference type="EMBL" id="STGY01000009">
    <property type="protein sequence ID" value="THV43014.1"/>
    <property type="molecule type" value="Genomic_DNA"/>
</dbReference>
<feature type="domain" description="Abortive phage infection protein C-terminal" evidence="1">
    <location>
        <begin position="253"/>
        <end position="390"/>
    </location>
</feature>
<dbReference type="AlphaFoldDB" id="A0A4S8QQL5"/>
<organism evidence="2 3">
    <name type="scientific">Glycomyces buryatensis</name>
    <dbReference type="NCBI Taxonomy" id="2570927"/>
    <lineage>
        <taxon>Bacteria</taxon>
        <taxon>Bacillati</taxon>
        <taxon>Actinomycetota</taxon>
        <taxon>Actinomycetes</taxon>
        <taxon>Glycomycetales</taxon>
        <taxon>Glycomycetaceae</taxon>
        <taxon>Glycomyces</taxon>
    </lineage>
</organism>
<proteinExistence type="predicted"/>
<name>A0A4S8QQL5_9ACTN</name>
<evidence type="ECO:0000313" key="3">
    <source>
        <dbReference type="Proteomes" id="UP000308760"/>
    </source>
</evidence>
<accession>A0A4S8QQL5</accession>
<evidence type="ECO:0000259" key="1">
    <source>
        <dbReference type="Pfam" id="PF10592"/>
    </source>
</evidence>
<dbReference type="OrthoDB" id="9806213at2"/>